<dbReference type="KEGG" id="miw:EER00_05405"/>
<dbReference type="AlphaFoldDB" id="A0A9J7BWL6"/>
<sequence>MDGSIREQHLKILKNKSNLMVVGSILYKSENWKEKVFELEKTLNS</sequence>
<gene>
    <name evidence="1" type="ORF">EER00_05405</name>
</gene>
<reference evidence="1" key="1">
    <citation type="submission" date="2022-10" db="EMBL/GenBank/DDBJ databases">
        <title>The first complete genome sequence of Mycoplasma iowae strain 695.</title>
        <authorList>
            <person name="Ghanem M."/>
            <person name="El-Gazzar M."/>
        </authorList>
    </citation>
    <scope>NUCLEOTIDE SEQUENCE</scope>
    <source>
        <strain evidence="1">695</strain>
    </source>
</reference>
<evidence type="ECO:0000313" key="1">
    <source>
        <dbReference type="EMBL" id="UYS84741.1"/>
    </source>
</evidence>
<dbReference type="Proteomes" id="UP000464283">
    <property type="component" value="Chromosome"/>
</dbReference>
<dbReference type="RefSeq" id="WP_159402918.1">
    <property type="nucleotide sequence ID" value="NZ_CP033512.2"/>
</dbReference>
<accession>A0A9J7BWL6</accession>
<proteinExistence type="predicted"/>
<organism evidence="1">
    <name type="scientific">Malacoplasma iowae 695</name>
    <dbReference type="NCBI Taxonomy" id="1048830"/>
    <lineage>
        <taxon>Bacteria</taxon>
        <taxon>Bacillati</taxon>
        <taxon>Mycoplasmatota</taxon>
        <taxon>Mycoplasmoidales</taxon>
        <taxon>Mycoplasmoidaceae</taxon>
        <taxon>Malacoplasma</taxon>
    </lineage>
</organism>
<protein>
    <submittedName>
        <fullName evidence="1">Uncharacterized protein</fullName>
    </submittedName>
</protein>
<dbReference type="EMBL" id="CP033512">
    <property type="protein sequence ID" value="UYS84741.1"/>
    <property type="molecule type" value="Genomic_DNA"/>
</dbReference>
<name>A0A9J7BWL6_MALIO</name>